<dbReference type="InterPro" id="IPR032675">
    <property type="entry name" value="LRR_dom_sf"/>
</dbReference>
<dbReference type="Pfam" id="PF23622">
    <property type="entry name" value="LRR_At1g61320_AtMIF1"/>
    <property type="match status" value="1"/>
</dbReference>
<dbReference type="AlphaFoldDB" id="A0A1S4DDH7"/>
<feature type="non-terminal residue" evidence="3">
    <location>
        <position position="291"/>
    </location>
</feature>
<dbReference type="Pfam" id="PF00646">
    <property type="entry name" value="F-box"/>
    <property type="match status" value="1"/>
</dbReference>
<dbReference type="NCBIfam" id="TIGR01565">
    <property type="entry name" value="homeo_ZF_HD"/>
    <property type="match status" value="1"/>
</dbReference>
<dbReference type="KEGG" id="nta:107828568"/>
<dbReference type="PaxDb" id="4097-A0A1S4DDH7"/>
<dbReference type="InterPro" id="IPR006455">
    <property type="entry name" value="Homeodomain_ZF_HD"/>
</dbReference>
<dbReference type="InterPro" id="IPR001810">
    <property type="entry name" value="F-box_dom"/>
</dbReference>
<dbReference type="SUPFAM" id="SSF52047">
    <property type="entry name" value="RNI-like"/>
    <property type="match status" value="1"/>
</dbReference>
<evidence type="ECO:0000259" key="1">
    <source>
        <dbReference type="Pfam" id="PF00646"/>
    </source>
</evidence>
<dbReference type="PANTHER" id="PTHR34145:SF68">
    <property type="entry name" value="FBD DOMAIN-CONTAINING PROTEIN"/>
    <property type="match status" value="1"/>
</dbReference>
<dbReference type="InterPro" id="IPR055357">
    <property type="entry name" value="LRR_At1g61320_AtMIF1"/>
</dbReference>
<sequence>MLEFAERIGWKLQKQDGELISEFCSKIGVEKRIFKVWLHNNKKNSTLGKRDQPTFYDILLECLIDKILSYLNYEEAAKMSILSKTWLQAWLTLPYLKFIVVSRKEINIVDKIMERYSDYKIPIVKFEFSNFSGYYYREVFSLIDKWHEIALRHGVKDLLYRGTSSYPLPISTILAAKSLRELILTRCNLMGISSCGVVTNCNSLRKLSLSNVSLDKNMLQTLLTSCPLIVAFILDFCSGLEKIELRNLQKIKSVSIGTRRNQRVKIQAPTLEHLSYSETCCEDPPMLEIVE</sequence>
<dbReference type="InterPro" id="IPR053772">
    <property type="entry name" value="At1g61320/At1g61330-like"/>
</dbReference>
<feature type="domain" description="At1g61320/AtMIF1 LRR" evidence="2">
    <location>
        <begin position="112"/>
        <end position="279"/>
    </location>
</feature>
<evidence type="ECO:0000259" key="2">
    <source>
        <dbReference type="Pfam" id="PF23622"/>
    </source>
</evidence>
<gene>
    <name evidence="3" type="primary">LOC107828568</name>
</gene>
<dbReference type="Gene3D" id="1.10.10.60">
    <property type="entry name" value="Homeodomain-like"/>
    <property type="match status" value="1"/>
</dbReference>
<accession>A0A1S4DDH7</accession>
<proteinExistence type="predicted"/>
<reference evidence="3" key="1">
    <citation type="submission" date="2025-08" db="UniProtKB">
        <authorList>
            <consortium name="RefSeq"/>
        </authorList>
    </citation>
    <scope>IDENTIFICATION</scope>
</reference>
<dbReference type="OMA" id="WHEIALR"/>
<dbReference type="STRING" id="4097.A0A1S4DDH7"/>
<dbReference type="SUPFAM" id="SSF46689">
    <property type="entry name" value="Homeodomain-like"/>
    <property type="match status" value="1"/>
</dbReference>
<organism evidence="3">
    <name type="scientific">Nicotiana tabacum</name>
    <name type="common">Common tobacco</name>
    <dbReference type="NCBI Taxonomy" id="4097"/>
    <lineage>
        <taxon>Eukaryota</taxon>
        <taxon>Viridiplantae</taxon>
        <taxon>Streptophyta</taxon>
        <taxon>Embryophyta</taxon>
        <taxon>Tracheophyta</taxon>
        <taxon>Spermatophyta</taxon>
        <taxon>Magnoliopsida</taxon>
        <taxon>eudicotyledons</taxon>
        <taxon>Gunneridae</taxon>
        <taxon>Pentapetalae</taxon>
        <taxon>asterids</taxon>
        <taxon>lamiids</taxon>
        <taxon>Solanales</taxon>
        <taxon>Solanaceae</taxon>
        <taxon>Nicotianoideae</taxon>
        <taxon>Nicotianeae</taxon>
        <taxon>Nicotiana</taxon>
    </lineage>
</organism>
<name>A0A1S4DDH7_TOBAC</name>
<dbReference type="InterPro" id="IPR009057">
    <property type="entry name" value="Homeodomain-like_sf"/>
</dbReference>
<feature type="domain" description="F-box" evidence="1">
    <location>
        <begin position="63"/>
        <end position="94"/>
    </location>
</feature>
<dbReference type="PANTHER" id="PTHR34145">
    <property type="entry name" value="OS02G0105600 PROTEIN"/>
    <property type="match status" value="1"/>
</dbReference>
<protein>
    <submittedName>
        <fullName evidence="3">F-box/FBD/LRR-repeat protein At2g26030-like</fullName>
    </submittedName>
</protein>
<dbReference type="Gene3D" id="3.80.10.10">
    <property type="entry name" value="Ribonuclease Inhibitor"/>
    <property type="match status" value="1"/>
</dbReference>
<dbReference type="OrthoDB" id="1302995at2759"/>
<evidence type="ECO:0000313" key="3">
    <source>
        <dbReference type="RefSeq" id="XP_016511393.1"/>
    </source>
</evidence>
<dbReference type="RefSeq" id="XP_016511393.1">
    <property type="nucleotide sequence ID" value="XM_016655907.1"/>
</dbReference>
<dbReference type="SMR" id="A0A1S4DDH7"/>